<keyword evidence="1" id="KW-0472">Membrane</keyword>
<sequence>MKNDFIKQNWDALLFALVIALSFTQIFYSDAIEFEDSVAKELAISKAVLQEMDVLIFPAAESIPLVKSWFETYQGKFEKTLSYLDAAALMILIQQALLKLSHWWVFKAVLLLAFGGLFIQPIRIFSRNLLILGLLISPGLAIYTHFLQGVTHELQLDLGKDLREHLQASKDSIHAKKLIHQSKLDTLESQQRAKHEGRLNLFNKVEDEAVKITYSAEDELDKIGKEVVDVLRFTAQHGLELVVALLGNIAVVFLVLPLLYWYILGRAVNQLFGYGNILQRIENQWKSLKEINSKESGPQAPQ</sequence>
<proteinExistence type="predicted"/>
<feature type="transmembrane region" description="Helical" evidence="1">
    <location>
        <begin position="241"/>
        <end position="263"/>
    </location>
</feature>
<name>A0ABQ6PNN8_9BACT</name>
<reference evidence="2 3" key="1">
    <citation type="submission" date="2023-08" db="EMBL/GenBank/DDBJ databases">
        <title>Draft genome sequence of Algoriphagus confluentis.</title>
        <authorList>
            <person name="Takatani N."/>
            <person name="Hosokawa M."/>
            <person name="Sawabe T."/>
        </authorList>
    </citation>
    <scope>NUCLEOTIDE SEQUENCE [LARGE SCALE GENOMIC DNA]</scope>
    <source>
        <strain evidence="2 3">NBRC 111222</strain>
    </source>
</reference>
<comment type="caution">
    <text evidence="2">The sequence shown here is derived from an EMBL/GenBank/DDBJ whole genome shotgun (WGS) entry which is preliminary data.</text>
</comment>
<feature type="transmembrane region" description="Helical" evidence="1">
    <location>
        <begin position="104"/>
        <end position="122"/>
    </location>
</feature>
<keyword evidence="3" id="KW-1185">Reference proteome</keyword>
<feature type="transmembrane region" description="Helical" evidence="1">
    <location>
        <begin position="129"/>
        <end position="147"/>
    </location>
</feature>
<accession>A0ABQ6PNN8</accession>
<dbReference type="EMBL" id="BTPD01000006">
    <property type="protein sequence ID" value="GMQ29586.1"/>
    <property type="molecule type" value="Genomic_DNA"/>
</dbReference>
<evidence type="ECO:0008006" key="4">
    <source>
        <dbReference type="Google" id="ProtNLM"/>
    </source>
</evidence>
<keyword evidence="1" id="KW-1133">Transmembrane helix</keyword>
<dbReference type="Proteomes" id="UP001338309">
    <property type="component" value="Unassembled WGS sequence"/>
</dbReference>
<evidence type="ECO:0000313" key="3">
    <source>
        <dbReference type="Proteomes" id="UP001338309"/>
    </source>
</evidence>
<dbReference type="RefSeq" id="WP_338224303.1">
    <property type="nucleotide sequence ID" value="NZ_BTPD01000006.1"/>
</dbReference>
<organism evidence="2 3">
    <name type="scientific">Algoriphagus confluentis</name>
    <dbReference type="NCBI Taxonomy" id="1697556"/>
    <lineage>
        <taxon>Bacteria</taxon>
        <taxon>Pseudomonadati</taxon>
        <taxon>Bacteroidota</taxon>
        <taxon>Cytophagia</taxon>
        <taxon>Cytophagales</taxon>
        <taxon>Cyclobacteriaceae</taxon>
        <taxon>Algoriphagus</taxon>
    </lineage>
</organism>
<evidence type="ECO:0000313" key="2">
    <source>
        <dbReference type="EMBL" id="GMQ29586.1"/>
    </source>
</evidence>
<gene>
    <name evidence="2" type="ORF">Aconfl_22290</name>
</gene>
<evidence type="ECO:0000256" key="1">
    <source>
        <dbReference type="SAM" id="Phobius"/>
    </source>
</evidence>
<keyword evidence="1" id="KW-0812">Transmembrane</keyword>
<protein>
    <recommendedName>
        <fullName evidence="4">DUF4349 domain-containing protein</fullName>
    </recommendedName>
</protein>